<feature type="region of interest" description="Disordered" evidence="6">
    <location>
        <begin position="1"/>
        <end position="132"/>
    </location>
</feature>
<evidence type="ECO:0000256" key="5">
    <source>
        <dbReference type="ARBA" id="ARBA00022737"/>
    </source>
</evidence>
<dbReference type="OrthoDB" id="676979at2759"/>
<evidence type="ECO:0008006" key="9">
    <source>
        <dbReference type="Google" id="ProtNLM"/>
    </source>
</evidence>
<evidence type="ECO:0000313" key="8">
    <source>
        <dbReference type="Proteomes" id="UP000325577"/>
    </source>
</evidence>
<organism evidence="7 8">
    <name type="scientific">Nyssa sinensis</name>
    <dbReference type="NCBI Taxonomy" id="561372"/>
    <lineage>
        <taxon>Eukaryota</taxon>
        <taxon>Viridiplantae</taxon>
        <taxon>Streptophyta</taxon>
        <taxon>Embryophyta</taxon>
        <taxon>Tracheophyta</taxon>
        <taxon>Spermatophyta</taxon>
        <taxon>Magnoliopsida</taxon>
        <taxon>eudicotyledons</taxon>
        <taxon>Gunneridae</taxon>
        <taxon>Pentapetalae</taxon>
        <taxon>asterids</taxon>
        <taxon>Cornales</taxon>
        <taxon>Nyssaceae</taxon>
        <taxon>Nyssa</taxon>
    </lineage>
</organism>
<dbReference type="PANTHER" id="PTHR32093">
    <property type="entry name" value="LEUCINE-RICH REPEAT EXTENSIN-LIKE PROTEIN 3-RELATED"/>
    <property type="match status" value="1"/>
</dbReference>
<dbReference type="PANTHER" id="PTHR32093:SF131">
    <property type="entry name" value="LEUCINE-RICH REPEAT-CONTAINING N-TERMINAL PLANT-TYPE DOMAIN-CONTAINING PROTEIN"/>
    <property type="match status" value="1"/>
</dbReference>
<evidence type="ECO:0000256" key="1">
    <source>
        <dbReference type="ARBA" id="ARBA00004613"/>
    </source>
</evidence>
<dbReference type="AlphaFoldDB" id="A0A5J5BSK6"/>
<keyword evidence="5" id="KW-0677">Repeat</keyword>
<comment type="subcellular location">
    <subcellularLocation>
        <location evidence="1">Secreted</location>
    </subcellularLocation>
</comment>
<dbReference type="InterPro" id="IPR032675">
    <property type="entry name" value="LRR_dom_sf"/>
</dbReference>
<dbReference type="GO" id="GO:0005576">
    <property type="term" value="C:extracellular region"/>
    <property type="evidence" value="ECO:0007669"/>
    <property type="project" value="UniProtKB-SubCell"/>
</dbReference>
<dbReference type="Gene3D" id="3.80.10.10">
    <property type="entry name" value="Ribonuclease Inhibitor"/>
    <property type="match status" value="2"/>
</dbReference>
<keyword evidence="3" id="KW-0433">Leucine-rich repeat</keyword>
<gene>
    <name evidence="7" type="ORF">F0562_020711</name>
</gene>
<feature type="compositionally biased region" description="Pro residues" evidence="6">
    <location>
        <begin position="54"/>
        <end position="119"/>
    </location>
</feature>
<dbReference type="Proteomes" id="UP000325577">
    <property type="component" value="Linkage Group LG10"/>
</dbReference>
<protein>
    <recommendedName>
        <fullName evidence="9">Leucine-rich repeat-containing N-terminal plant-type domain-containing protein</fullName>
    </recommendedName>
</protein>
<evidence type="ECO:0000256" key="2">
    <source>
        <dbReference type="ARBA" id="ARBA00022525"/>
    </source>
</evidence>
<dbReference type="FunFam" id="3.80.10.10:FF:000383">
    <property type="entry name" value="Leucine-rich repeat receptor protein kinase EMS1"/>
    <property type="match status" value="1"/>
</dbReference>
<dbReference type="PRINTS" id="PR01217">
    <property type="entry name" value="PRICHEXTENSN"/>
</dbReference>
<name>A0A5J5BSK6_9ASTE</name>
<keyword evidence="8" id="KW-1185">Reference proteome</keyword>
<evidence type="ECO:0000256" key="4">
    <source>
        <dbReference type="ARBA" id="ARBA00022729"/>
    </source>
</evidence>
<evidence type="ECO:0000256" key="3">
    <source>
        <dbReference type="ARBA" id="ARBA00022614"/>
    </source>
</evidence>
<evidence type="ECO:0000256" key="6">
    <source>
        <dbReference type="SAM" id="MobiDB-lite"/>
    </source>
</evidence>
<accession>A0A5J5BSK6</accession>
<proteinExistence type="predicted"/>
<dbReference type="InterPro" id="IPR051582">
    <property type="entry name" value="LRR_extensin-like_regulator"/>
</dbReference>
<dbReference type="EMBL" id="CM018033">
    <property type="protein sequence ID" value="KAA8545838.1"/>
    <property type="molecule type" value="Genomic_DNA"/>
</dbReference>
<reference evidence="7 8" key="1">
    <citation type="submission" date="2019-09" db="EMBL/GenBank/DDBJ databases">
        <title>A chromosome-level genome assembly of the Chinese tupelo Nyssa sinensis.</title>
        <authorList>
            <person name="Yang X."/>
            <person name="Kang M."/>
            <person name="Yang Y."/>
            <person name="Xiong H."/>
            <person name="Wang M."/>
            <person name="Zhang Z."/>
            <person name="Wang Z."/>
            <person name="Wu H."/>
            <person name="Ma T."/>
            <person name="Liu J."/>
            <person name="Xi Z."/>
        </authorList>
    </citation>
    <scope>NUCLEOTIDE SEQUENCE [LARGE SCALE GENOMIC DNA]</scope>
    <source>
        <strain evidence="7">J267</strain>
        <tissue evidence="7">Leaf</tissue>
    </source>
</reference>
<sequence>MLDHMAISQTQKHGMKLPLSESKHAAASGDPVIGTTREALEIIIGGGSTSPAPGNCPSPPPPPRPPPPPPPPSPPPPSPPPPSPPPPSPPPPSPPPPSPPPPSPPPPSPPSPPPPSPPRPRPRPPKPQFESPRIALAYRVIQKFKRRIINDPHGITKTWRGRDVCNKYKGFFCDIVPNYKMKAVAGVDFNNYNFGGPKLILDGFLDGLEDIAIFHANSNNFTGAIPQKILKLKYFYELDLSNNKLGGRFPYEVLGATNLTFLDLRFNTFFGKVPPEVFMLDLDVLFINNNNFMQTLPDSLGSTPALYITLANNKFFGPIPPTIGKASKTLIEVLFLNNYLSGCLPYEIGFLNKATVFDVSLNKLTGPIPHSFACLKKIEYLKLNQNQFYGTVPEMVCKLPNLVNLSLSYNYFTHVGPECRKLIKKKVLDVRMNCIWGLPMQKSAADCAVFFSKPKYCPNEKSFNWIPCSKNVLPNSEKTSDHEPKALAPSPRSYDSIIPQRV</sequence>
<keyword evidence="2" id="KW-0964">Secreted</keyword>
<dbReference type="SUPFAM" id="SSF52058">
    <property type="entry name" value="L domain-like"/>
    <property type="match status" value="1"/>
</dbReference>
<evidence type="ECO:0000313" key="7">
    <source>
        <dbReference type="EMBL" id="KAA8545838.1"/>
    </source>
</evidence>
<keyword evidence="4" id="KW-0732">Signal</keyword>
<feature type="region of interest" description="Disordered" evidence="6">
    <location>
        <begin position="475"/>
        <end position="502"/>
    </location>
</feature>